<sequence>MATQTPNRNGLAKSPCLLNSLESMDLNISQRMASESPIFSGDLHSLNLLEDINETGESMSIHLMNDNEELLIPSEERFIRDLKIAKGKKIKVVTIFGNTGEGKSYTLNHLFFNGKDVFKTSPSQVSCTLGVWGMFNPELNMLCLDTEGLLGISKREQQRLRLLLKIMAVSDIIIYRTRAERLQRDMYSFLGSASKCYKIHFSRALQQFKEKNDFDRSASLGPGLIIFHETRHTDTLDGMANVTESAEDIIRCNFSQLRMEYDSFSFIKYVGVRSKHSPTSFKELRVAVLKELESTEIRSPRDAKYIYLTLRNLNQKFHTEISENQLDFYLPAFFTCQDKCSSCHASCTLSMGHKEDGEPHDTKKSCEFQHQFQNCIYLCKKCYMRGDRTVVTPSYTSVTENTWSSLFNYVWSGYVITCKKCGEIYRSRQHWYGNKDPEESAVIPEVVHIWPGDRYHFQENSLLGSQNAAQKIVDSVSNISDKVASIGFQPTRMMSQWMAYQINPKYWRPDDEITECYKCKKAYLPTDRKHHCRLCGEGFCQECSSKKIPVPSQGWQSPVRVCDDCFIKLASPESSQESPSSGNSNEIIARQIGETVVSSMQVVKSMFDVPKEMMKNIARPSYWTPDEQCINCSGCQRPFGAQLSLHHCRKCGKGVCDNCSLTRKAVPLRGWDFPVRVCDNCECN</sequence>
<dbReference type="GO" id="GO:0043325">
    <property type="term" value="F:phosphatidylinositol-3,4-bisphosphate binding"/>
    <property type="evidence" value="ECO:0007669"/>
    <property type="project" value="TreeGrafter"/>
</dbReference>
<dbReference type="EMBL" id="JARQZJ010000002">
    <property type="protein sequence ID" value="KAK9870150.1"/>
    <property type="molecule type" value="Genomic_DNA"/>
</dbReference>
<dbReference type="SUPFAM" id="SSF52540">
    <property type="entry name" value="P-loop containing nucleoside triphosphate hydrolases"/>
    <property type="match status" value="1"/>
</dbReference>
<dbReference type="InterPro" id="IPR027417">
    <property type="entry name" value="P-loop_NTPase"/>
</dbReference>
<evidence type="ECO:0000256" key="3">
    <source>
        <dbReference type="ARBA" id="ARBA00022833"/>
    </source>
</evidence>
<dbReference type="CDD" id="cd15734">
    <property type="entry name" value="FYVE_ZFYV1"/>
    <property type="match status" value="2"/>
</dbReference>
<dbReference type="InterPro" id="IPR013083">
    <property type="entry name" value="Znf_RING/FYVE/PHD"/>
</dbReference>
<evidence type="ECO:0000259" key="5">
    <source>
        <dbReference type="PROSITE" id="PS50178"/>
    </source>
</evidence>
<accession>A0AAW1TNA0</accession>
<dbReference type="Pfam" id="PF01363">
    <property type="entry name" value="FYVE"/>
    <property type="match status" value="2"/>
</dbReference>
<dbReference type="GO" id="GO:0005811">
    <property type="term" value="C:lipid droplet"/>
    <property type="evidence" value="ECO:0007669"/>
    <property type="project" value="TreeGrafter"/>
</dbReference>
<dbReference type="PANTHER" id="PTHR46624">
    <property type="entry name" value="AGAP002036-PA"/>
    <property type="match status" value="1"/>
</dbReference>
<keyword evidence="3" id="KW-0862">Zinc</keyword>
<dbReference type="InterPro" id="IPR011011">
    <property type="entry name" value="Znf_FYVE_PHD"/>
</dbReference>
<feature type="domain" description="FYVE-type" evidence="5">
    <location>
        <begin position="510"/>
        <end position="570"/>
    </location>
</feature>
<evidence type="ECO:0000256" key="4">
    <source>
        <dbReference type="PROSITE-ProRule" id="PRU00091"/>
    </source>
</evidence>
<dbReference type="SUPFAM" id="SSF57903">
    <property type="entry name" value="FYVE/PHD zinc finger"/>
    <property type="match status" value="2"/>
</dbReference>
<dbReference type="SMART" id="SM00064">
    <property type="entry name" value="FYVE"/>
    <property type="match status" value="2"/>
</dbReference>
<keyword evidence="2 4" id="KW-0863">Zinc-finger</keyword>
<feature type="domain" description="FYVE-type" evidence="5">
    <location>
        <begin position="626"/>
        <end position="684"/>
    </location>
</feature>
<dbReference type="GO" id="GO:0008270">
    <property type="term" value="F:zinc ion binding"/>
    <property type="evidence" value="ECO:0007669"/>
    <property type="project" value="UniProtKB-KW"/>
</dbReference>
<proteinExistence type="predicted"/>
<protein>
    <recommendedName>
        <fullName evidence="5">FYVE-type domain-containing protein</fullName>
    </recommendedName>
</protein>
<keyword evidence="7" id="KW-1185">Reference proteome</keyword>
<evidence type="ECO:0000256" key="2">
    <source>
        <dbReference type="ARBA" id="ARBA00022771"/>
    </source>
</evidence>
<dbReference type="Gene3D" id="3.40.50.300">
    <property type="entry name" value="P-loop containing nucleotide triphosphate hydrolases"/>
    <property type="match status" value="1"/>
</dbReference>
<dbReference type="GO" id="GO:0032266">
    <property type="term" value="F:phosphatidylinositol-3-phosphate binding"/>
    <property type="evidence" value="ECO:0007669"/>
    <property type="project" value="TreeGrafter"/>
</dbReference>
<dbReference type="Gene3D" id="3.30.40.10">
    <property type="entry name" value="Zinc/RING finger domain, C3HC4 (zinc finger)"/>
    <property type="match status" value="2"/>
</dbReference>
<reference evidence="6 7" key="1">
    <citation type="submission" date="2023-03" db="EMBL/GenBank/DDBJ databases">
        <title>Genome insight into feeding habits of ladybird beetles.</title>
        <authorList>
            <person name="Li H.-S."/>
            <person name="Huang Y.-H."/>
            <person name="Pang H."/>
        </authorList>
    </citation>
    <scope>NUCLEOTIDE SEQUENCE [LARGE SCALE GENOMIC DNA]</scope>
    <source>
        <strain evidence="6">SYSU_2023b</strain>
        <tissue evidence="6">Whole body</tissue>
    </source>
</reference>
<dbReference type="InterPro" id="IPR017455">
    <property type="entry name" value="Znf_FYVE-rel"/>
</dbReference>
<name>A0AAW1TNA0_9CUCU</name>
<dbReference type="PANTHER" id="PTHR46624:SF4">
    <property type="entry name" value="FYVE-TYPE DOMAIN-CONTAINING PROTEIN"/>
    <property type="match status" value="1"/>
</dbReference>
<keyword evidence="1" id="KW-0479">Metal-binding</keyword>
<comment type="caution">
    <text evidence="6">The sequence shown here is derived from an EMBL/GenBank/DDBJ whole genome shotgun (WGS) entry which is preliminary data.</text>
</comment>
<dbReference type="InterPro" id="IPR000306">
    <property type="entry name" value="Znf_FYVE"/>
</dbReference>
<dbReference type="GO" id="GO:0005547">
    <property type="term" value="F:phosphatidylinositol-3,4,5-trisphosphate binding"/>
    <property type="evidence" value="ECO:0007669"/>
    <property type="project" value="TreeGrafter"/>
</dbReference>
<evidence type="ECO:0000256" key="1">
    <source>
        <dbReference type="ARBA" id="ARBA00022723"/>
    </source>
</evidence>
<dbReference type="GO" id="GO:0005545">
    <property type="term" value="F:1-phosphatidylinositol binding"/>
    <property type="evidence" value="ECO:0007669"/>
    <property type="project" value="TreeGrafter"/>
</dbReference>
<dbReference type="AlphaFoldDB" id="A0AAW1TNA0"/>
<dbReference type="InterPro" id="IPR042427">
    <property type="entry name" value="ZFYV1"/>
</dbReference>
<evidence type="ECO:0000313" key="7">
    <source>
        <dbReference type="Proteomes" id="UP001431783"/>
    </source>
</evidence>
<dbReference type="GO" id="GO:0140042">
    <property type="term" value="P:lipid droplet formation"/>
    <property type="evidence" value="ECO:0007669"/>
    <property type="project" value="TreeGrafter"/>
</dbReference>
<dbReference type="Proteomes" id="UP001431783">
    <property type="component" value="Unassembled WGS sequence"/>
</dbReference>
<gene>
    <name evidence="6" type="ORF">WA026_006240</name>
</gene>
<organism evidence="6 7">
    <name type="scientific">Henosepilachna vigintioctopunctata</name>
    <dbReference type="NCBI Taxonomy" id="420089"/>
    <lineage>
        <taxon>Eukaryota</taxon>
        <taxon>Metazoa</taxon>
        <taxon>Ecdysozoa</taxon>
        <taxon>Arthropoda</taxon>
        <taxon>Hexapoda</taxon>
        <taxon>Insecta</taxon>
        <taxon>Pterygota</taxon>
        <taxon>Neoptera</taxon>
        <taxon>Endopterygota</taxon>
        <taxon>Coleoptera</taxon>
        <taxon>Polyphaga</taxon>
        <taxon>Cucujiformia</taxon>
        <taxon>Coccinelloidea</taxon>
        <taxon>Coccinellidae</taxon>
        <taxon>Epilachninae</taxon>
        <taxon>Epilachnini</taxon>
        <taxon>Henosepilachna</taxon>
    </lineage>
</organism>
<dbReference type="PROSITE" id="PS50178">
    <property type="entry name" value="ZF_FYVE"/>
    <property type="match status" value="2"/>
</dbReference>
<evidence type="ECO:0000313" key="6">
    <source>
        <dbReference type="EMBL" id="KAK9870150.1"/>
    </source>
</evidence>